<dbReference type="PROSITE" id="PS50088">
    <property type="entry name" value="ANK_REPEAT"/>
    <property type="match status" value="19"/>
</dbReference>
<dbReference type="Pfam" id="PF12796">
    <property type="entry name" value="Ank_2"/>
    <property type="match status" value="8"/>
</dbReference>
<sequence length="1520" mass="165971">MAEVLGVVTGALQLIETALMAREYVKDFHNAPAEQQKLFSEMTTLKLLFEEFQKRVAASDATSTLKNMAEPLARFKTVMEKFTAKFGVTDGRWSKLSKRLTWTLWNKTEAKEYLVEFDSIESMLNAWLALGIWDAGQEHKKDHAAILFAVDNYAREQQDRNNMGEKKQIMDWITSLNFFQRQADIFSLWQPGTGQWLLSDPKFYTWESVPGQILWCRGIPGAGKTILSSLVIHHLRDQFRDGNIGVASIYLNHKETETQTPANLLAGLWKQLVVDKPLTIAVQELYRHHQERDTRPVIDEVFGVLQAAAAECSRVYFVIDALDEYPEHQRNILLRYLSRLQAPTVSFLITSRPHVTLEPFFTEHQTLEIHATEVDIGRYVDNQIETSSRLFRHVRTQPALQDEIRAKIVGKVNGVFLLAKLHAQSLATKNTIKAVRDALLHLPTDLKDTYDDTMLRIKSQSDDDRELALRALSWVAYAKRPLFVGELQEALAIEPSATSLDADNLLDLGIVLSVCAGLIIVDETMSVVRLIHYTTQHYFDGIQARERGMAHSMIAKDCLAYLSFDGFADLTFNEDVDQDSVQELLEAHPLVAYSQYFLLHAADAPNQLDLQTKIEDFLEHAASWRSFWRRMFNYELAAPWSFIDWPRTPSLLWISAASNLLELASRMLSEPESAHPDIYCLSVAVFYGHSEMAELLLKSGANVNAPAGYYGTVLQASLFWGNQTLVQLLINNGADVNMEGGQMGNALQAAAYQGREDFVELLINHGANVNATAGHYGTALQAASYGGHEVVVRLLLERGADVNAQGGIYGTALRAASRWGHNHVVQLLMDHGADVNSRVKFDGIVMQMALRSGYEPAGRHLVERAVGFDDNVGGRSYGTALQAASRWGDEGLVRLLLERDANVNEEGGEYGTALQAAAHGGNKSVVRLLIEHDADVNALGGHYGTALQAAAGWGHHEIVRLLIEHGSDINIVGGHYGTALQAASAWGHLSIVELLVERGADVNAAAINSAATMSFAETSAWGQDTTALFLANAVDVRKWDGYYGTALQAASARGHEGVVEYLLEHGATINASGHHGTALQAAAHEGQERVVRFLVQRGADVNQRSRHGTALHAASQMEHEQIARWLIEQGADVNTQNDDSQTPLDIASYAGHLAIVRLLIQNGADPNGGHSWDGMSLAAASGQGHAEIVKYLLEHGVLVNALGKSGATALEAAVTHGNETIVRLLLEHGADINLYRPYPGTMLQVASYWGHEAVARLLIERGVDVNEGTEDTRNALLVASREGHLALVRLLIEHGADVNAQNATALKAASLQGHEQIVEDLLASGADVNAQGGRHDTALCAASFNAHEAVVRLLLARGADVNVAGRNGTALQAASRSGSRSIVQLLLTHGAAVNAEGGEFGTALQAASKEGKKDVVQLLLEQGADVNAEAGPYGTALHAAQDGASEKGFFHSASTEGNEVVQLLLDHGADISVERKPQSLRFISHGNGLTRRRGSDGGWVDEIDSESSGSTLEESDEELL</sequence>
<dbReference type="InterPro" id="IPR056884">
    <property type="entry name" value="NPHP3-like_N"/>
</dbReference>
<feature type="repeat" description="ANK" evidence="3">
    <location>
        <begin position="1106"/>
        <end position="1138"/>
    </location>
</feature>
<dbReference type="EMBL" id="JARIHO010000040">
    <property type="protein sequence ID" value="KAJ7327888.1"/>
    <property type="molecule type" value="Genomic_DNA"/>
</dbReference>
<feature type="domain" description="NACHT" evidence="5">
    <location>
        <begin position="212"/>
        <end position="353"/>
    </location>
</feature>
<feature type="repeat" description="ANK" evidence="3">
    <location>
        <begin position="742"/>
        <end position="774"/>
    </location>
</feature>
<dbReference type="SUPFAM" id="SSF48403">
    <property type="entry name" value="Ankyrin repeat"/>
    <property type="match status" value="3"/>
</dbReference>
<feature type="repeat" description="ANK" evidence="3">
    <location>
        <begin position="1042"/>
        <end position="1074"/>
    </location>
</feature>
<feature type="repeat" description="ANK" evidence="3">
    <location>
        <begin position="775"/>
        <end position="807"/>
    </location>
</feature>
<keyword evidence="7" id="KW-1185">Reference proteome</keyword>
<dbReference type="PANTHER" id="PTHR24198">
    <property type="entry name" value="ANKYRIN REPEAT AND PROTEIN KINASE DOMAIN-CONTAINING PROTEIN"/>
    <property type="match status" value="1"/>
</dbReference>
<keyword evidence="2 3" id="KW-0040">ANK repeat</keyword>
<dbReference type="InterPro" id="IPR054471">
    <property type="entry name" value="GPIID_WHD"/>
</dbReference>
<feature type="repeat" description="ANK" evidence="3">
    <location>
        <begin position="681"/>
        <end position="708"/>
    </location>
</feature>
<dbReference type="Gene3D" id="3.40.50.300">
    <property type="entry name" value="P-loop containing nucleotide triphosphate hydrolases"/>
    <property type="match status" value="1"/>
</dbReference>
<feature type="repeat" description="ANK" evidence="3">
    <location>
        <begin position="876"/>
        <end position="908"/>
    </location>
</feature>
<dbReference type="Proteomes" id="UP001218218">
    <property type="component" value="Unassembled WGS sequence"/>
</dbReference>
<dbReference type="PROSITE" id="PS50297">
    <property type="entry name" value="ANK_REP_REGION"/>
    <property type="match status" value="16"/>
</dbReference>
<proteinExistence type="predicted"/>
<feature type="repeat" description="ANK" evidence="3">
    <location>
        <begin position="1205"/>
        <end position="1237"/>
    </location>
</feature>
<dbReference type="PRINTS" id="PR01415">
    <property type="entry name" value="ANKYRIN"/>
</dbReference>
<feature type="repeat" description="ANK" evidence="3">
    <location>
        <begin position="975"/>
        <end position="1007"/>
    </location>
</feature>
<comment type="caution">
    <text evidence="6">The sequence shown here is derived from an EMBL/GenBank/DDBJ whole genome shotgun (WGS) entry which is preliminary data.</text>
</comment>
<feature type="repeat" description="ANK" evidence="3">
    <location>
        <begin position="1271"/>
        <end position="1303"/>
    </location>
</feature>
<feature type="repeat" description="ANK" evidence="3">
    <location>
        <begin position="1366"/>
        <end position="1398"/>
    </location>
</feature>
<dbReference type="Pfam" id="PF22939">
    <property type="entry name" value="WHD_GPIID"/>
    <property type="match status" value="1"/>
</dbReference>
<accession>A0AAD6ZLF7</accession>
<evidence type="ECO:0000256" key="2">
    <source>
        <dbReference type="ARBA" id="ARBA00023043"/>
    </source>
</evidence>
<feature type="repeat" description="ANK" evidence="3">
    <location>
        <begin position="1301"/>
        <end position="1333"/>
    </location>
</feature>
<dbReference type="PROSITE" id="PS50837">
    <property type="entry name" value="NACHT"/>
    <property type="match status" value="1"/>
</dbReference>
<evidence type="ECO:0000256" key="4">
    <source>
        <dbReference type="SAM" id="MobiDB-lite"/>
    </source>
</evidence>
<dbReference type="Pfam" id="PF00023">
    <property type="entry name" value="Ank"/>
    <property type="match status" value="1"/>
</dbReference>
<dbReference type="SUPFAM" id="SSF52540">
    <property type="entry name" value="P-loop containing nucleoside triphosphate hydrolases"/>
    <property type="match status" value="1"/>
</dbReference>
<feature type="repeat" description="ANK" evidence="3">
    <location>
        <begin position="811"/>
        <end position="840"/>
    </location>
</feature>
<feature type="repeat" description="ANK" evidence="3">
    <location>
        <begin position="942"/>
        <end position="974"/>
    </location>
</feature>
<feature type="repeat" description="ANK" evidence="3">
    <location>
        <begin position="1334"/>
        <end position="1366"/>
    </location>
</feature>
<evidence type="ECO:0000313" key="7">
    <source>
        <dbReference type="Proteomes" id="UP001218218"/>
    </source>
</evidence>
<dbReference type="InterPro" id="IPR027417">
    <property type="entry name" value="P-loop_NTPase"/>
</dbReference>
<evidence type="ECO:0000256" key="3">
    <source>
        <dbReference type="PROSITE-ProRule" id="PRU00023"/>
    </source>
</evidence>
<feature type="repeat" description="ANK" evidence="3">
    <location>
        <begin position="1238"/>
        <end position="1270"/>
    </location>
</feature>
<keyword evidence="1" id="KW-0677">Repeat</keyword>
<protein>
    <submittedName>
        <fullName evidence="6">Ankyrin repeat-containing domain protein</fullName>
    </submittedName>
</protein>
<dbReference type="InterPro" id="IPR002110">
    <property type="entry name" value="Ankyrin_rpt"/>
</dbReference>
<feature type="repeat" description="ANK" evidence="3">
    <location>
        <begin position="1399"/>
        <end position="1431"/>
    </location>
</feature>
<dbReference type="InterPro" id="IPR007111">
    <property type="entry name" value="NACHT_NTPase"/>
</dbReference>
<evidence type="ECO:0000259" key="5">
    <source>
        <dbReference type="PROSITE" id="PS50837"/>
    </source>
</evidence>
<dbReference type="SMART" id="SM00248">
    <property type="entry name" value="ANK"/>
    <property type="match status" value="22"/>
</dbReference>
<dbReference type="Pfam" id="PF24883">
    <property type="entry name" value="NPHP3_N"/>
    <property type="match status" value="1"/>
</dbReference>
<evidence type="ECO:0000313" key="6">
    <source>
        <dbReference type="EMBL" id="KAJ7327888.1"/>
    </source>
</evidence>
<gene>
    <name evidence="6" type="ORF">DFH08DRAFT_330373</name>
</gene>
<evidence type="ECO:0000256" key="1">
    <source>
        <dbReference type="ARBA" id="ARBA00022737"/>
    </source>
</evidence>
<dbReference type="PANTHER" id="PTHR24198:SF165">
    <property type="entry name" value="ANKYRIN REPEAT-CONTAINING PROTEIN-RELATED"/>
    <property type="match status" value="1"/>
</dbReference>
<dbReference type="Gene3D" id="1.25.40.20">
    <property type="entry name" value="Ankyrin repeat-containing domain"/>
    <property type="match status" value="5"/>
</dbReference>
<feature type="repeat" description="ANK" evidence="3">
    <location>
        <begin position="1074"/>
        <end position="1106"/>
    </location>
</feature>
<dbReference type="GO" id="GO:0005737">
    <property type="term" value="C:cytoplasm"/>
    <property type="evidence" value="ECO:0007669"/>
    <property type="project" value="TreeGrafter"/>
</dbReference>
<name>A0AAD6ZLF7_9AGAR</name>
<feature type="region of interest" description="Disordered" evidence="4">
    <location>
        <begin position="1493"/>
        <end position="1520"/>
    </location>
</feature>
<feature type="repeat" description="ANK" evidence="3">
    <location>
        <begin position="909"/>
        <end position="941"/>
    </location>
</feature>
<organism evidence="6 7">
    <name type="scientific">Mycena albidolilacea</name>
    <dbReference type="NCBI Taxonomy" id="1033008"/>
    <lineage>
        <taxon>Eukaryota</taxon>
        <taxon>Fungi</taxon>
        <taxon>Dikarya</taxon>
        <taxon>Basidiomycota</taxon>
        <taxon>Agaricomycotina</taxon>
        <taxon>Agaricomycetes</taxon>
        <taxon>Agaricomycetidae</taxon>
        <taxon>Agaricales</taxon>
        <taxon>Marasmiineae</taxon>
        <taxon>Mycenaceae</taxon>
        <taxon>Mycena</taxon>
    </lineage>
</organism>
<feature type="repeat" description="ANK" evidence="3">
    <location>
        <begin position="1139"/>
        <end position="1171"/>
    </location>
</feature>
<dbReference type="InterPro" id="IPR036770">
    <property type="entry name" value="Ankyrin_rpt-contain_sf"/>
</dbReference>
<reference evidence="6" key="1">
    <citation type="submission" date="2023-03" db="EMBL/GenBank/DDBJ databases">
        <title>Massive genome expansion in bonnet fungi (Mycena s.s.) driven by repeated elements and novel gene families across ecological guilds.</title>
        <authorList>
            <consortium name="Lawrence Berkeley National Laboratory"/>
            <person name="Harder C.B."/>
            <person name="Miyauchi S."/>
            <person name="Viragh M."/>
            <person name="Kuo A."/>
            <person name="Thoen E."/>
            <person name="Andreopoulos B."/>
            <person name="Lu D."/>
            <person name="Skrede I."/>
            <person name="Drula E."/>
            <person name="Henrissat B."/>
            <person name="Morin E."/>
            <person name="Kohler A."/>
            <person name="Barry K."/>
            <person name="LaButti K."/>
            <person name="Morin E."/>
            <person name="Salamov A."/>
            <person name="Lipzen A."/>
            <person name="Mereny Z."/>
            <person name="Hegedus B."/>
            <person name="Baldrian P."/>
            <person name="Stursova M."/>
            <person name="Weitz H."/>
            <person name="Taylor A."/>
            <person name="Grigoriev I.V."/>
            <person name="Nagy L.G."/>
            <person name="Martin F."/>
            <person name="Kauserud H."/>
        </authorList>
    </citation>
    <scope>NUCLEOTIDE SEQUENCE</scope>
    <source>
        <strain evidence="6">CBHHK002</strain>
    </source>
</reference>